<proteinExistence type="predicted"/>
<evidence type="ECO:0000313" key="1">
    <source>
        <dbReference type="EMBL" id="KAJ8632926.1"/>
    </source>
</evidence>
<dbReference type="EMBL" id="CM056816">
    <property type="protein sequence ID" value="KAJ8632926.1"/>
    <property type="molecule type" value="Genomic_DNA"/>
</dbReference>
<dbReference type="Proteomes" id="UP001234297">
    <property type="component" value="Chromosome 8"/>
</dbReference>
<keyword evidence="2" id="KW-1185">Reference proteome</keyword>
<accession>A0ACC2LHM7</accession>
<name>A0ACC2LHM7_PERAE</name>
<comment type="caution">
    <text evidence="1">The sequence shown here is derived from an EMBL/GenBank/DDBJ whole genome shotgun (WGS) entry which is preliminary data.</text>
</comment>
<reference evidence="1 2" key="1">
    <citation type="journal article" date="2022" name="Hortic Res">
        <title>A haplotype resolved chromosomal level avocado genome allows analysis of novel avocado genes.</title>
        <authorList>
            <person name="Nath O."/>
            <person name="Fletcher S.J."/>
            <person name="Hayward A."/>
            <person name="Shaw L.M."/>
            <person name="Masouleh A.K."/>
            <person name="Furtado A."/>
            <person name="Henry R.J."/>
            <person name="Mitter N."/>
        </authorList>
    </citation>
    <scope>NUCLEOTIDE SEQUENCE [LARGE SCALE GENOMIC DNA]</scope>
    <source>
        <strain evidence="2">cv. Hass</strain>
    </source>
</reference>
<evidence type="ECO:0000313" key="2">
    <source>
        <dbReference type="Proteomes" id="UP001234297"/>
    </source>
</evidence>
<sequence>MWNPETPTTTTWTKTRPRSMTARTTTSSTTASSSPPAGHPRLQHLRRHRDGAEQVLRLDSGLGIGQGGGLQDQ</sequence>
<protein>
    <submittedName>
        <fullName evidence="1">Uncharacterized protein</fullName>
    </submittedName>
</protein>
<organism evidence="1 2">
    <name type="scientific">Persea americana</name>
    <name type="common">Avocado</name>
    <dbReference type="NCBI Taxonomy" id="3435"/>
    <lineage>
        <taxon>Eukaryota</taxon>
        <taxon>Viridiplantae</taxon>
        <taxon>Streptophyta</taxon>
        <taxon>Embryophyta</taxon>
        <taxon>Tracheophyta</taxon>
        <taxon>Spermatophyta</taxon>
        <taxon>Magnoliopsida</taxon>
        <taxon>Magnoliidae</taxon>
        <taxon>Laurales</taxon>
        <taxon>Lauraceae</taxon>
        <taxon>Persea</taxon>
    </lineage>
</organism>
<gene>
    <name evidence="1" type="ORF">MRB53_026262</name>
</gene>